<evidence type="ECO:0000256" key="2">
    <source>
        <dbReference type="ARBA" id="ARBA00011738"/>
    </source>
</evidence>
<evidence type="ECO:0000256" key="7">
    <source>
        <dbReference type="ARBA" id="ARBA00048045"/>
    </source>
</evidence>
<comment type="similarity">
    <text evidence="1">Belongs to the cytidine and deoxycytidylate deaminase family. ADAT2 subfamily.</text>
</comment>
<dbReference type="InterPro" id="IPR016192">
    <property type="entry name" value="APOBEC/CMP_deaminase_Zn-bd"/>
</dbReference>
<evidence type="ECO:0000313" key="11">
    <source>
        <dbReference type="Proteomes" id="UP001157947"/>
    </source>
</evidence>
<evidence type="ECO:0000256" key="8">
    <source>
        <dbReference type="HAMAP-Rule" id="MF_00972"/>
    </source>
</evidence>
<keyword evidence="11" id="KW-1185">Reference proteome</keyword>
<dbReference type="CDD" id="cd01285">
    <property type="entry name" value="nucleoside_deaminase"/>
    <property type="match status" value="1"/>
</dbReference>
<dbReference type="Proteomes" id="UP001157947">
    <property type="component" value="Unassembled WGS sequence"/>
</dbReference>
<dbReference type="HAMAP" id="MF_00972">
    <property type="entry name" value="tRNA_aden_deaminase"/>
    <property type="match status" value="1"/>
</dbReference>
<dbReference type="SUPFAM" id="SSF53927">
    <property type="entry name" value="Cytidine deaminase-like"/>
    <property type="match status" value="1"/>
</dbReference>
<comment type="cofactor">
    <cofactor evidence="8">
        <name>Zn(2+)</name>
        <dbReference type="ChEBI" id="CHEBI:29105"/>
    </cofactor>
    <text evidence="8">Binds 1 zinc ion per subunit.</text>
</comment>
<gene>
    <name evidence="8" type="primary">tadA</name>
    <name evidence="10" type="ORF">SAMN06264868_1158</name>
</gene>
<feature type="binding site" evidence="8">
    <location>
        <position position="87"/>
    </location>
    <ligand>
        <name>Zn(2+)</name>
        <dbReference type="ChEBI" id="CHEBI:29105"/>
        <note>catalytic</note>
    </ligand>
</feature>
<accession>A0AA45WMY4</accession>
<dbReference type="PANTHER" id="PTHR11079">
    <property type="entry name" value="CYTOSINE DEAMINASE FAMILY MEMBER"/>
    <property type="match status" value="1"/>
</dbReference>
<comment type="subunit">
    <text evidence="2 8">Homodimer.</text>
</comment>
<feature type="binding site" evidence="8">
    <location>
        <position position="57"/>
    </location>
    <ligand>
        <name>Zn(2+)</name>
        <dbReference type="ChEBI" id="CHEBI:29105"/>
        <note>catalytic</note>
    </ligand>
</feature>
<keyword evidence="4 8" id="KW-0479">Metal-binding</keyword>
<keyword evidence="6 8" id="KW-0862">Zinc</keyword>
<dbReference type="InterPro" id="IPR002125">
    <property type="entry name" value="CMP_dCMP_dom"/>
</dbReference>
<dbReference type="EMBL" id="FXTX01000015">
    <property type="protein sequence ID" value="SMP16236.1"/>
    <property type="molecule type" value="Genomic_DNA"/>
</dbReference>
<organism evidence="10 11">
    <name type="scientific">Venenivibrio stagnispumantis</name>
    <dbReference type="NCBI Taxonomy" id="407998"/>
    <lineage>
        <taxon>Bacteria</taxon>
        <taxon>Pseudomonadati</taxon>
        <taxon>Aquificota</taxon>
        <taxon>Aquificia</taxon>
        <taxon>Aquificales</taxon>
        <taxon>Hydrogenothermaceae</taxon>
        <taxon>Venenivibrio</taxon>
    </lineage>
</organism>
<name>A0AA45WMY4_9AQUI</name>
<dbReference type="InterPro" id="IPR016193">
    <property type="entry name" value="Cytidine_deaminase-like"/>
</dbReference>
<evidence type="ECO:0000256" key="4">
    <source>
        <dbReference type="ARBA" id="ARBA00022723"/>
    </source>
</evidence>
<keyword evidence="5 8" id="KW-0378">Hydrolase</keyword>
<dbReference type="GO" id="GO:0008270">
    <property type="term" value="F:zinc ion binding"/>
    <property type="evidence" value="ECO:0007669"/>
    <property type="project" value="UniProtKB-UniRule"/>
</dbReference>
<dbReference type="InterPro" id="IPR028883">
    <property type="entry name" value="tRNA_aden_deaminase"/>
</dbReference>
<feature type="binding site" evidence="8">
    <location>
        <position position="90"/>
    </location>
    <ligand>
        <name>Zn(2+)</name>
        <dbReference type="ChEBI" id="CHEBI:29105"/>
        <note>catalytic</note>
    </ligand>
</feature>
<evidence type="ECO:0000256" key="5">
    <source>
        <dbReference type="ARBA" id="ARBA00022801"/>
    </source>
</evidence>
<dbReference type="PROSITE" id="PS51747">
    <property type="entry name" value="CYT_DCMP_DEAMINASES_2"/>
    <property type="match status" value="1"/>
</dbReference>
<feature type="active site" description="Proton donor" evidence="8">
    <location>
        <position position="59"/>
    </location>
</feature>
<dbReference type="Pfam" id="PF14437">
    <property type="entry name" value="MafB19-deam"/>
    <property type="match status" value="1"/>
</dbReference>
<reference evidence="10" key="1">
    <citation type="submission" date="2017-05" db="EMBL/GenBank/DDBJ databases">
        <authorList>
            <person name="Varghese N."/>
            <person name="Submissions S."/>
        </authorList>
    </citation>
    <scope>NUCLEOTIDE SEQUENCE</scope>
    <source>
        <strain evidence="10">DSM 18763</strain>
    </source>
</reference>
<comment type="function">
    <text evidence="8">Catalyzes the deamination of adenosine to inosine at the wobble position 34 of tRNA(Arg2).</text>
</comment>
<dbReference type="PROSITE" id="PS00903">
    <property type="entry name" value="CYT_DCMP_DEAMINASES_1"/>
    <property type="match status" value="1"/>
</dbReference>
<dbReference type="InterPro" id="IPR058535">
    <property type="entry name" value="MafB19-deam"/>
</dbReference>
<comment type="catalytic activity">
    <reaction evidence="7 8">
        <text>adenosine(34) in tRNA + H2O + H(+) = inosine(34) in tRNA + NH4(+)</text>
        <dbReference type="Rhea" id="RHEA:43168"/>
        <dbReference type="Rhea" id="RHEA-COMP:10373"/>
        <dbReference type="Rhea" id="RHEA-COMP:10374"/>
        <dbReference type="ChEBI" id="CHEBI:15377"/>
        <dbReference type="ChEBI" id="CHEBI:15378"/>
        <dbReference type="ChEBI" id="CHEBI:28938"/>
        <dbReference type="ChEBI" id="CHEBI:74411"/>
        <dbReference type="ChEBI" id="CHEBI:82852"/>
        <dbReference type="EC" id="3.5.4.33"/>
    </reaction>
</comment>
<dbReference type="GO" id="GO:0002100">
    <property type="term" value="P:tRNA wobble adenosine to inosine editing"/>
    <property type="evidence" value="ECO:0007669"/>
    <property type="project" value="UniProtKB-UniRule"/>
</dbReference>
<proteinExistence type="inferred from homology"/>
<dbReference type="EC" id="3.5.4.33" evidence="8"/>
<sequence>MGKKLKNDKYFLDLAYKEAEKAYKKGEVPVGAVVVCNGKVISKAHNLRQTKKNPLYHAEILAIQKASKKLKSWRLDDCILYITLEPCLMCAGVIMQSRIKKVIFSAEDKKAGVVLNNFKVFDEKNLPFKIEYSFISDEKAINILKNFFKEKRNEKNNNIDNDINTIFYTSKRDKKS</sequence>
<dbReference type="Gene3D" id="3.40.140.10">
    <property type="entry name" value="Cytidine Deaminase, domain 2"/>
    <property type="match status" value="1"/>
</dbReference>
<evidence type="ECO:0000256" key="3">
    <source>
        <dbReference type="ARBA" id="ARBA00022694"/>
    </source>
</evidence>
<dbReference type="AlphaFoldDB" id="A0AA45WMY4"/>
<dbReference type="RefSeq" id="WP_265134555.1">
    <property type="nucleotide sequence ID" value="NZ_FXTX01000015.1"/>
</dbReference>
<evidence type="ECO:0000256" key="1">
    <source>
        <dbReference type="ARBA" id="ARBA00010669"/>
    </source>
</evidence>
<evidence type="ECO:0000313" key="10">
    <source>
        <dbReference type="EMBL" id="SMP16236.1"/>
    </source>
</evidence>
<feature type="domain" description="CMP/dCMP-type deaminase" evidence="9">
    <location>
        <begin position="6"/>
        <end position="115"/>
    </location>
</feature>
<evidence type="ECO:0000256" key="6">
    <source>
        <dbReference type="ARBA" id="ARBA00022833"/>
    </source>
</evidence>
<comment type="caution">
    <text evidence="10">The sequence shown here is derived from an EMBL/GenBank/DDBJ whole genome shotgun (WGS) entry which is preliminary data.</text>
</comment>
<keyword evidence="3 8" id="KW-0819">tRNA processing</keyword>
<dbReference type="GO" id="GO:0052717">
    <property type="term" value="F:tRNA-specific adenosine-34 deaminase activity"/>
    <property type="evidence" value="ECO:0007669"/>
    <property type="project" value="UniProtKB-UniRule"/>
</dbReference>
<dbReference type="PANTHER" id="PTHR11079:SF202">
    <property type="entry name" value="TRNA-SPECIFIC ADENOSINE DEAMINASE"/>
    <property type="match status" value="1"/>
</dbReference>
<evidence type="ECO:0000259" key="9">
    <source>
        <dbReference type="PROSITE" id="PS51747"/>
    </source>
</evidence>
<protein>
    <recommendedName>
        <fullName evidence="8">tRNA-specific adenosine deaminase</fullName>
        <ecNumber evidence="8">3.5.4.33</ecNumber>
    </recommendedName>
</protein>